<gene>
    <name evidence="6" type="ORF">G3I74_06540</name>
</gene>
<proteinExistence type="inferred from homology"/>
<comment type="caution">
    <text evidence="6">The sequence shown here is derived from an EMBL/GenBank/DDBJ whole genome shotgun (WGS) entry which is preliminary data.</text>
</comment>
<evidence type="ECO:0000256" key="3">
    <source>
        <dbReference type="ARBA" id="ARBA00022801"/>
    </source>
</evidence>
<keyword evidence="4" id="KW-0720">Serine protease</keyword>
<dbReference type="InterPro" id="IPR009003">
    <property type="entry name" value="Peptidase_S1_PA"/>
</dbReference>
<dbReference type="SMART" id="SM00228">
    <property type="entry name" value="PDZ"/>
    <property type="match status" value="1"/>
</dbReference>
<dbReference type="Gene3D" id="2.30.42.10">
    <property type="match status" value="1"/>
</dbReference>
<organism evidence="6 7">
    <name type="scientific">Wenzhouxiangella limi</name>
    <dbReference type="NCBI Taxonomy" id="2707351"/>
    <lineage>
        <taxon>Bacteria</taxon>
        <taxon>Pseudomonadati</taxon>
        <taxon>Pseudomonadota</taxon>
        <taxon>Gammaproteobacteria</taxon>
        <taxon>Chromatiales</taxon>
        <taxon>Wenzhouxiangellaceae</taxon>
        <taxon>Wenzhouxiangella</taxon>
    </lineage>
</organism>
<dbReference type="Pfam" id="PF13365">
    <property type="entry name" value="Trypsin_2"/>
    <property type="match status" value="1"/>
</dbReference>
<comment type="similarity">
    <text evidence="1">Belongs to the peptidase S1C family.</text>
</comment>
<keyword evidence="2" id="KW-0645">Protease</keyword>
<dbReference type="Pfam" id="PF13180">
    <property type="entry name" value="PDZ_2"/>
    <property type="match status" value="1"/>
</dbReference>
<keyword evidence="7" id="KW-1185">Reference proteome</keyword>
<dbReference type="GO" id="GO:0006515">
    <property type="term" value="P:protein quality control for misfolded or incompletely synthesized proteins"/>
    <property type="evidence" value="ECO:0007669"/>
    <property type="project" value="TreeGrafter"/>
</dbReference>
<dbReference type="GO" id="GO:0004252">
    <property type="term" value="F:serine-type endopeptidase activity"/>
    <property type="evidence" value="ECO:0007669"/>
    <property type="project" value="InterPro"/>
</dbReference>
<name>A0A845VDP2_9GAMM</name>
<dbReference type="RefSeq" id="WP_164210769.1">
    <property type="nucleotide sequence ID" value="NZ_JAAGSC010000039.1"/>
</dbReference>
<dbReference type="InterPro" id="IPR036034">
    <property type="entry name" value="PDZ_sf"/>
</dbReference>
<evidence type="ECO:0000256" key="1">
    <source>
        <dbReference type="ARBA" id="ARBA00010541"/>
    </source>
</evidence>
<dbReference type="PRINTS" id="PR00834">
    <property type="entry name" value="PROTEASES2C"/>
</dbReference>
<dbReference type="InterPro" id="IPR001940">
    <property type="entry name" value="Peptidase_S1C"/>
</dbReference>
<dbReference type="EMBL" id="JAAGSC010000039">
    <property type="protein sequence ID" value="NDY95379.1"/>
    <property type="molecule type" value="Genomic_DNA"/>
</dbReference>
<reference evidence="6 7" key="1">
    <citation type="submission" date="2020-02" db="EMBL/GenBank/DDBJ databases">
        <authorList>
            <person name="Zhang X.-Y."/>
        </authorList>
    </citation>
    <scope>NUCLEOTIDE SEQUENCE [LARGE SCALE GENOMIC DNA]</scope>
    <source>
        <strain evidence="6 7">C33</strain>
    </source>
</reference>
<evidence type="ECO:0000259" key="5">
    <source>
        <dbReference type="PROSITE" id="PS50106"/>
    </source>
</evidence>
<feature type="domain" description="PDZ" evidence="5">
    <location>
        <begin position="258"/>
        <end position="320"/>
    </location>
</feature>
<evidence type="ECO:0000313" key="6">
    <source>
        <dbReference type="EMBL" id="NDY95379.1"/>
    </source>
</evidence>
<dbReference type="PANTHER" id="PTHR22939">
    <property type="entry name" value="SERINE PROTEASE FAMILY S1C HTRA-RELATED"/>
    <property type="match status" value="1"/>
</dbReference>
<dbReference type="SUPFAM" id="SSF50156">
    <property type="entry name" value="PDZ domain-like"/>
    <property type="match status" value="1"/>
</dbReference>
<dbReference type="SUPFAM" id="SSF50494">
    <property type="entry name" value="Trypsin-like serine proteases"/>
    <property type="match status" value="1"/>
</dbReference>
<protein>
    <submittedName>
        <fullName evidence="6">PDZ domain-containing protein</fullName>
    </submittedName>
</protein>
<dbReference type="PANTHER" id="PTHR22939:SF129">
    <property type="entry name" value="SERINE PROTEASE HTRA2, MITOCHONDRIAL"/>
    <property type="match status" value="1"/>
</dbReference>
<evidence type="ECO:0000256" key="2">
    <source>
        <dbReference type="ARBA" id="ARBA00022670"/>
    </source>
</evidence>
<keyword evidence="3" id="KW-0378">Hydrolase</keyword>
<accession>A0A845VDP2</accession>
<dbReference type="AlphaFoldDB" id="A0A845VDP2"/>
<dbReference type="Proteomes" id="UP000484885">
    <property type="component" value="Unassembled WGS sequence"/>
</dbReference>
<dbReference type="Gene3D" id="2.40.10.120">
    <property type="match status" value="1"/>
</dbReference>
<evidence type="ECO:0000256" key="4">
    <source>
        <dbReference type="ARBA" id="ARBA00022825"/>
    </source>
</evidence>
<sequence>MPKLILFTLQFVVLGLAVAFVAVWLRPEWLPALHNSPPSGTSSYAEAVNRTAPSVVSVYTRTLVTEPLGLASSDPLLRSLYRDRMVTRPRRGLGSGVILSEDGLILTTLHVISGVDDVVVALWDGRTAEARLIGADPATDLAVLKIDLEDLPAADLATATGLRAGDVVLAIGNAFGLSHTVTMGIVSATGRDQLNLTTLEDFIQTDAAINAGNSGGALVNPAGEVVGINSASLSQNLGAQGIGFAIPAALAHQIADQIIEYGQVRRAWLGADLTDVSIAFDPAQRNRPGARITRIHRGGPAWQSGLRSGDILLSADGSAVATARELMLRIARLAPGHELEVEVARGNQRFTTSVILIQQPPLPG</sequence>
<dbReference type="InterPro" id="IPR001478">
    <property type="entry name" value="PDZ"/>
</dbReference>
<dbReference type="PROSITE" id="PS50106">
    <property type="entry name" value="PDZ"/>
    <property type="match status" value="1"/>
</dbReference>
<dbReference type="GO" id="GO:0042597">
    <property type="term" value="C:periplasmic space"/>
    <property type="evidence" value="ECO:0007669"/>
    <property type="project" value="TreeGrafter"/>
</dbReference>
<evidence type="ECO:0000313" key="7">
    <source>
        <dbReference type="Proteomes" id="UP000484885"/>
    </source>
</evidence>